<dbReference type="Proteomes" id="UP000499080">
    <property type="component" value="Unassembled WGS sequence"/>
</dbReference>
<keyword evidence="2" id="KW-1185">Reference proteome</keyword>
<protein>
    <submittedName>
        <fullName evidence="1">Uncharacterized protein</fullName>
    </submittedName>
</protein>
<dbReference type="EMBL" id="BGPR01003031">
    <property type="protein sequence ID" value="GBM82756.1"/>
    <property type="molecule type" value="Genomic_DNA"/>
</dbReference>
<accession>A0A4Y2J0R3</accession>
<gene>
    <name evidence="1" type="ORF">AVEN_154067_1</name>
</gene>
<reference evidence="1 2" key="1">
    <citation type="journal article" date="2019" name="Sci. Rep.">
        <title>Orb-weaving spider Araneus ventricosus genome elucidates the spidroin gene catalogue.</title>
        <authorList>
            <person name="Kono N."/>
            <person name="Nakamura H."/>
            <person name="Ohtoshi R."/>
            <person name="Moran D.A.P."/>
            <person name="Shinohara A."/>
            <person name="Yoshida Y."/>
            <person name="Fujiwara M."/>
            <person name="Mori M."/>
            <person name="Tomita M."/>
            <person name="Arakawa K."/>
        </authorList>
    </citation>
    <scope>NUCLEOTIDE SEQUENCE [LARGE SCALE GENOMIC DNA]</scope>
</reference>
<dbReference type="AlphaFoldDB" id="A0A4Y2J0R3"/>
<organism evidence="1 2">
    <name type="scientific">Araneus ventricosus</name>
    <name type="common">Orbweaver spider</name>
    <name type="synonym">Epeira ventricosa</name>
    <dbReference type="NCBI Taxonomy" id="182803"/>
    <lineage>
        <taxon>Eukaryota</taxon>
        <taxon>Metazoa</taxon>
        <taxon>Ecdysozoa</taxon>
        <taxon>Arthropoda</taxon>
        <taxon>Chelicerata</taxon>
        <taxon>Arachnida</taxon>
        <taxon>Araneae</taxon>
        <taxon>Araneomorphae</taxon>
        <taxon>Entelegynae</taxon>
        <taxon>Araneoidea</taxon>
        <taxon>Araneidae</taxon>
        <taxon>Araneus</taxon>
    </lineage>
</organism>
<sequence length="135" mass="15561">MIALYCRCEWVPIDFRQPLFSDPVRDWVSCDRLVRTGFIHLNYVQWMRVAPDYKHLKLPVAVKRCRILNSVQVSNFVCCLEKSLAETFLMVKSAYTEAAVSQVEFMSGIEDSKSQAGFTYFYALGQSISFYGCMV</sequence>
<comment type="caution">
    <text evidence="1">The sequence shown here is derived from an EMBL/GenBank/DDBJ whole genome shotgun (WGS) entry which is preliminary data.</text>
</comment>
<proteinExistence type="predicted"/>
<evidence type="ECO:0000313" key="1">
    <source>
        <dbReference type="EMBL" id="GBM82756.1"/>
    </source>
</evidence>
<evidence type="ECO:0000313" key="2">
    <source>
        <dbReference type="Proteomes" id="UP000499080"/>
    </source>
</evidence>
<name>A0A4Y2J0R3_ARAVE</name>